<sequence length="71" mass="8178">MSQSPPLRHHPPTTTNEKKGSSGCRFYRSKVWGVDWEVMIVSQSKQNTGLKMMDGGGHGYDDDGWRRIWIR</sequence>
<gene>
    <name evidence="2" type="ORF">Tci_881758</name>
</gene>
<dbReference type="AlphaFoldDB" id="A0A699TKM0"/>
<accession>A0A699TKM0</accession>
<evidence type="ECO:0000256" key="1">
    <source>
        <dbReference type="SAM" id="MobiDB-lite"/>
    </source>
</evidence>
<comment type="caution">
    <text evidence="2">The sequence shown here is derived from an EMBL/GenBank/DDBJ whole genome shotgun (WGS) entry which is preliminary data.</text>
</comment>
<proteinExistence type="predicted"/>
<feature type="region of interest" description="Disordered" evidence="1">
    <location>
        <begin position="1"/>
        <end position="22"/>
    </location>
</feature>
<feature type="non-terminal residue" evidence="2">
    <location>
        <position position="1"/>
    </location>
</feature>
<reference evidence="2" key="1">
    <citation type="journal article" date="2019" name="Sci. Rep.">
        <title>Draft genome of Tanacetum cinerariifolium, the natural source of mosquito coil.</title>
        <authorList>
            <person name="Yamashiro T."/>
            <person name="Shiraishi A."/>
            <person name="Satake H."/>
            <person name="Nakayama K."/>
        </authorList>
    </citation>
    <scope>NUCLEOTIDE SEQUENCE</scope>
</reference>
<name>A0A699TKM0_TANCI</name>
<protein>
    <submittedName>
        <fullName evidence="2">Uncharacterized protein</fullName>
    </submittedName>
</protein>
<organism evidence="2">
    <name type="scientific">Tanacetum cinerariifolium</name>
    <name type="common">Dalmatian daisy</name>
    <name type="synonym">Chrysanthemum cinerariifolium</name>
    <dbReference type="NCBI Taxonomy" id="118510"/>
    <lineage>
        <taxon>Eukaryota</taxon>
        <taxon>Viridiplantae</taxon>
        <taxon>Streptophyta</taxon>
        <taxon>Embryophyta</taxon>
        <taxon>Tracheophyta</taxon>
        <taxon>Spermatophyta</taxon>
        <taxon>Magnoliopsida</taxon>
        <taxon>eudicotyledons</taxon>
        <taxon>Gunneridae</taxon>
        <taxon>Pentapetalae</taxon>
        <taxon>asterids</taxon>
        <taxon>campanulids</taxon>
        <taxon>Asterales</taxon>
        <taxon>Asteraceae</taxon>
        <taxon>Asteroideae</taxon>
        <taxon>Anthemideae</taxon>
        <taxon>Anthemidinae</taxon>
        <taxon>Tanacetum</taxon>
    </lineage>
</organism>
<evidence type="ECO:0000313" key="2">
    <source>
        <dbReference type="EMBL" id="GFD09789.1"/>
    </source>
</evidence>
<dbReference type="EMBL" id="BKCJ011247903">
    <property type="protein sequence ID" value="GFD09789.1"/>
    <property type="molecule type" value="Genomic_DNA"/>
</dbReference>